<feature type="region of interest" description="Disordered" evidence="1">
    <location>
        <begin position="1"/>
        <end position="34"/>
    </location>
</feature>
<comment type="caution">
    <text evidence="2">The sequence shown here is derived from an EMBL/GenBank/DDBJ whole genome shotgun (WGS) entry which is preliminary data.</text>
</comment>
<protein>
    <submittedName>
        <fullName evidence="2">Uncharacterized protein</fullName>
    </submittedName>
</protein>
<organism evidence="2 3">
    <name type="scientific">Phytophthora nicotianae P1976</name>
    <dbReference type="NCBI Taxonomy" id="1317066"/>
    <lineage>
        <taxon>Eukaryota</taxon>
        <taxon>Sar</taxon>
        <taxon>Stramenopiles</taxon>
        <taxon>Oomycota</taxon>
        <taxon>Peronosporomycetes</taxon>
        <taxon>Peronosporales</taxon>
        <taxon>Peronosporaceae</taxon>
        <taxon>Phytophthora</taxon>
    </lineage>
</organism>
<feature type="compositionally biased region" description="Basic and acidic residues" evidence="1">
    <location>
        <begin position="1"/>
        <end position="18"/>
    </location>
</feature>
<name>A0A080YYA1_PHYNI</name>
<evidence type="ECO:0000313" key="2">
    <source>
        <dbReference type="EMBL" id="ETO59362.1"/>
    </source>
</evidence>
<accession>A0A080YYA1</accession>
<proteinExistence type="predicted"/>
<dbReference type="Proteomes" id="UP000028582">
    <property type="component" value="Unassembled WGS sequence"/>
</dbReference>
<dbReference type="AlphaFoldDB" id="A0A080YYA1"/>
<sequence>MDKENDVKSEDLACHDDGDVPTSEQGSKSRTDLDMIEREGWPCCGL</sequence>
<gene>
    <name evidence="2" type="ORF">F444_22270</name>
</gene>
<dbReference type="OrthoDB" id="10339435at2759"/>
<evidence type="ECO:0000313" key="3">
    <source>
        <dbReference type="Proteomes" id="UP000028582"/>
    </source>
</evidence>
<dbReference type="EMBL" id="ANJA01004118">
    <property type="protein sequence ID" value="ETO59362.1"/>
    <property type="molecule type" value="Genomic_DNA"/>
</dbReference>
<evidence type="ECO:0000256" key="1">
    <source>
        <dbReference type="SAM" id="MobiDB-lite"/>
    </source>
</evidence>
<reference evidence="2 3" key="1">
    <citation type="submission" date="2013-11" db="EMBL/GenBank/DDBJ databases">
        <title>The Genome Sequence of Phytophthora parasitica P1976.</title>
        <authorList>
            <consortium name="The Broad Institute Genomics Platform"/>
            <person name="Russ C."/>
            <person name="Tyler B."/>
            <person name="Panabieres F."/>
            <person name="Shan W."/>
            <person name="Tripathy S."/>
            <person name="Grunwald N."/>
            <person name="Machado M."/>
            <person name="Johnson C.S."/>
            <person name="Walker B."/>
            <person name="Young S."/>
            <person name="Zeng Q."/>
            <person name="Gargeya S."/>
            <person name="Fitzgerald M."/>
            <person name="Haas B."/>
            <person name="Abouelleil A."/>
            <person name="Allen A.W."/>
            <person name="Alvarado L."/>
            <person name="Arachchi H.M."/>
            <person name="Berlin A.M."/>
            <person name="Chapman S.B."/>
            <person name="Gainer-Dewar J."/>
            <person name="Goldberg J."/>
            <person name="Griggs A."/>
            <person name="Gujja S."/>
            <person name="Hansen M."/>
            <person name="Howarth C."/>
            <person name="Imamovic A."/>
            <person name="Ireland A."/>
            <person name="Larimer J."/>
            <person name="McCowan C."/>
            <person name="Murphy C."/>
            <person name="Pearson M."/>
            <person name="Poon T.W."/>
            <person name="Priest M."/>
            <person name="Roberts A."/>
            <person name="Saif S."/>
            <person name="Shea T."/>
            <person name="Sisk P."/>
            <person name="Sykes S."/>
            <person name="Wortman J."/>
            <person name="Nusbaum C."/>
            <person name="Birren B."/>
        </authorList>
    </citation>
    <scope>NUCLEOTIDE SEQUENCE [LARGE SCALE GENOMIC DNA]</scope>
    <source>
        <strain evidence="2 3">P1976</strain>
    </source>
</reference>